<sequence>MKNNEVWRKTVKDGFCDCKTPEISAGYVPPDYIKLLITCSNCNKRMKGSRI</sequence>
<dbReference type="EMBL" id="LAZR01016085">
    <property type="protein sequence ID" value="KKM06026.1"/>
    <property type="molecule type" value="Genomic_DNA"/>
</dbReference>
<dbReference type="AlphaFoldDB" id="A0A0F9JJV8"/>
<gene>
    <name evidence="1" type="ORF">LCGC14_1748090</name>
</gene>
<proteinExistence type="predicted"/>
<name>A0A0F9JJV8_9ZZZZ</name>
<accession>A0A0F9JJV8</accession>
<evidence type="ECO:0000313" key="1">
    <source>
        <dbReference type="EMBL" id="KKM06026.1"/>
    </source>
</evidence>
<protein>
    <submittedName>
        <fullName evidence="1">Uncharacterized protein</fullName>
    </submittedName>
</protein>
<organism evidence="1">
    <name type="scientific">marine sediment metagenome</name>
    <dbReference type="NCBI Taxonomy" id="412755"/>
    <lineage>
        <taxon>unclassified sequences</taxon>
        <taxon>metagenomes</taxon>
        <taxon>ecological metagenomes</taxon>
    </lineage>
</organism>
<reference evidence="1" key="1">
    <citation type="journal article" date="2015" name="Nature">
        <title>Complex archaea that bridge the gap between prokaryotes and eukaryotes.</title>
        <authorList>
            <person name="Spang A."/>
            <person name="Saw J.H."/>
            <person name="Jorgensen S.L."/>
            <person name="Zaremba-Niedzwiedzka K."/>
            <person name="Martijn J."/>
            <person name="Lind A.E."/>
            <person name="van Eijk R."/>
            <person name="Schleper C."/>
            <person name="Guy L."/>
            <person name="Ettema T.J."/>
        </authorList>
    </citation>
    <scope>NUCLEOTIDE SEQUENCE</scope>
</reference>
<comment type="caution">
    <text evidence="1">The sequence shown here is derived from an EMBL/GenBank/DDBJ whole genome shotgun (WGS) entry which is preliminary data.</text>
</comment>